<comment type="caution">
    <text evidence="1">The sequence shown here is derived from an EMBL/GenBank/DDBJ whole genome shotgun (WGS) entry which is preliminary data.</text>
</comment>
<accession>A0A8X6Q215</accession>
<keyword evidence="2" id="KW-1185">Reference proteome</keyword>
<sequence length="91" mass="10116">METGKESSGMVLPSFLPADYLFRWVGNTTLTPAGTKDLLTLAKAKGSEIWSYLEGTKTEYVYVDIRNGSLRHSAEKSSLAQTYKFYGDNDP</sequence>
<organism evidence="1 2">
    <name type="scientific">Nephila pilipes</name>
    <name type="common">Giant wood spider</name>
    <name type="synonym">Nephila maculata</name>
    <dbReference type="NCBI Taxonomy" id="299642"/>
    <lineage>
        <taxon>Eukaryota</taxon>
        <taxon>Metazoa</taxon>
        <taxon>Ecdysozoa</taxon>
        <taxon>Arthropoda</taxon>
        <taxon>Chelicerata</taxon>
        <taxon>Arachnida</taxon>
        <taxon>Araneae</taxon>
        <taxon>Araneomorphae</taxon>
        <taxon>Entelegynae</taxon>
        <taxon>Araneoidea</taxon>
        <taxon>Nephilidae</taxon>
        <taxon>Nephila</taxon>
    </lineage>
</organism>
<dbReference type="EMBL" id="BMAW01121092">
    <property type="protein sequence ID" value="GFT92491.1"/>
    <property type="molecule type" value="Genomic_DNA"/>
</dbReference>
<evidence type="ECO:0000313" key="2">
    <source>
        <dbReference type="Proteomes" id="UP000887013"/>
    </source>
</evidence>
<proteinExistence type="predicted"/>
<name>A0A8X6Q215_NEPPI</name>
<dbReference type="AlphaFoldDB" id="A0A8X6Q215"/>
<gene>
    <name evidence="1" type="ORF">NPIL_526091</name>
</gene>
<evidence type="ECO:0000313" key="1">
    <source>
        <dbReference type="EMBL" id="GFT92491.1"/>
    </source>
</evidence>
<reference evidence="1" key="1">
    <citation type="submission" date="2020-08" db="EMBL/GenBank/DDBJ databases">
        <title>Multicomponent nature underlies the extraordinary mechanical properties of spider dragline silk.</title>
        <authorList>
            <person name="Kono N."/>
            <person name="Nakamura H."/>
            <person name="Mori M."/>
            <person name="Yoshida Y."/>
            <person name="Ohtoshi R."/>
            <person name="Malay A.D."/>
            <person name="Moran D.A.P."/>
            <person name="Tomita M."/>
            <person name="Numata K."/>
            <person name="Arakawa K."/>
        </authorList>
    </citation>
    <scope>NUCLEOTIDE SEQUENCE</scope>
</reference>
<protein>
    <submittedName>
        <fullName evidence="1">Uncharacterized protein</fullName>
    </submittedName>
</protein>
<dbReference type="Proteomes" id="UP000887013">
    <property type="component" value="Unassembled WGS sequence"/>
</dbReference>